<sequence>MKVEEYGQRSRSCNQILYILVDLTLRRTTMCSNELPLAKNNKLLFLMSNSRISNIFDKKRHTSTTCSLLHRTFVNTIIAKTSRNCVTIANGSIHLVLPKPGQLASSRNYTETEIHTLKTVSESMTKHVGNGFINFGSANAEILAIFTVLWVDLRVSYSCSFALATGHIG</sequence>
<evidence type="ECO:0000313" key="1">
    <source>
        <dbReference type="EMBL" id="KAF7382534.1"/>
    </source>
</evidence>
<dbReference type="AlphaFoldDB" id="A0A834MSZ2"/>
<gene>
    <name evidence="1" type="ORF">HZH68_015453</name>
</gene>
<evidence type="ECO:0000313" key="2">
    <source>
        <dbReference type="Proteomes" id="UP000617340"/>
    </source>
</evidence>
<comment type="caution">
    <text evidence="1">The sequence shown here is derived from an EMBL/GenBank/DDBJ whole genome shotgun (WGS) entry which is preliminary data.</text>
</comment>
<organism evidence="1 2">
    <name type="scientific">Vespula germanica</name>
    <name type="common">German yellow jacket</name>
    <name type="synonym">Paravespula germanica</name>
    <dbReference type="NCBI Taxonomy" id="30212"/>
    <lineage>
        <taxon>Eukaryota</taxon>
        <taxon>Metazoa</taxon>
        <taxon>Ecdysozoa</taxon>
        <taxon>Arthropoda</taxon>
        <taxon>Hexapoda</taxon>
        <taxon>Insecta</taxon>
        <taxon>Pterygota</taxon>
        <taxon>Neoptera</taxon>
        <taxon>Endopterygota</taxon>
        <taxon>Hymenoptera</taxon>
        <taxon>Apocrita</taxon>
        <taxon>Aculeata</taxon>
        <taxon>Vespoidea</taxon>
        <taxon>Vespidae</taxon>
        <taxon>Vespinae</taxon>
        <taxon>Vespula</taxon>
    </lineage>
</organism>
<dbReference type="Proteomes" id="UP000617340">
    <property type="component" value="Unassembled WGS sequence"/>
</dbReference>
<accession>A0A834MSZ2</accession>
<proteinExistence type="predicted"/>
<protein>
    <submittedName>
        <fullName evidence="1">Uncharacterized protein</fullName>
    </submittedName>
</protein>
<keyword evidence="2" id="KW-1185">Reference proteome</keyword>
<name>A0A834MSZ2_VESGE</name>
<dbReference type="EMBL" id="JACSDZ010000020">
    <property type="protein sequence ID" value="KAF7382534.1"/>
    <property type="molecule type" value="Genomic_DNA"/>
</dbReference>
<reference evidence="1" key="1">
    <citation type="journal article" date="2020" name="G3 (Bethesda)">
        <title>High-Quality Assemblies for Three Invasive Social Wasps from the &lt;i&gt;Vespula&lt;/i&gt; Genus.</title>
        <authorList>
            <person name="Harrop T.W.R."/>
            <person name="Guhlin J."/>
            <person name="McLaughlin G.M."/>
            <person name="Permina E."/>
            <person name="Stockwell P."/>
            <person name="Gilligan J."/>
            <person name="Le Lec M.F."/>
            <person name="Gruber M.A.M."/>
            <person name="Quinn O."/>
            <person name="Lovegrove M."/>
            <person name="Duncan E.J."/>
            <person name="Remnant E.J."/>
            <person name="Van Eeckhoven J."/>
            <person name="Graham B."/>
            <person name="Knapp R.A."/>
            <person name="Langford K.W."/>
            <person name="Kronenberg Z."/>
            <person name="Press M.O."/>
            <person name="Eacker S.M."/>
            <person name="Wilson-Rankin E.E."/>
            <person name="Purcell J."/>
            <person name="Lester P.J."/>
            <person name="Dearden P.K."/>
        </authorList>
    </citation>
    <scope>NUCLEOTIDE SEQUENCE</scope>
    <source>
        <strain evidence="1">Linc-1</strain>
    </source>
</reference>